<dbReference type="InterPro" id="IPR049342">
    <property type="entry name" value="TRAF1-6_MATH_dom"/>
</dbReference>
<dbReference type="Pfam" id="PF21355">
    <property type="entry name" value="TRAF-mep_MATH"/>
    <property type="match status" value="1"/>
</dbReference>
<dbReference type="GO" id="GO:0005164">
    <property type="term" value="F:tumor necrosis factor receptor binding"/>
    <property type="evidence" value="ECO:0007669"/>
    <property type="project" value="TreeGrafter"/>
</dbReference>
<dbReference type="PROSITE" id="PS50089">
    <property type="entry name" value="ZF_RING_2"/>
    <property type="match status" value="1"/>
</dbReference>
<evidence type="ECO:0000256" key="9">
    <source>
        <dbReference type="SAM" id="MobiDB-lite"/>
    </source>
</evidence>
<dbReference type="PROSITE" id="PS50144">
    <property type="entry name" value="MATH"/>
    <property type="match status" value="1"/>
</dbReference>
<dbReference type="FunFam" id="2.60.210.10:FF:000021">
    <property type="entry name" value="Tumor necrosis factor receptor-associated factor 2"/>
    <property type="match status" value="1"/>
</dbReference>
<dbReference type="Proteomes" id="UP000225706">
    <property type="component" value="Unassembled WGS sequence"/>
</dbReference>
<dbReference type="GO" id="GO:0008270">
    <property type="term" value="F:zinc ion binding"/>
    <property type="evidence" value="ECO:0007669"/>
    <property type="project" value="UniProtKB-KW"/>
</dbReference>
<reference evidence="14" key="1">
    <citation type="journal article" date="2017" name="bioRxiv">
        <title>Comparative analysis of the genomes of Stylophora pistillata and Acropora digitifera provides evidence for extensive differences between species of corals.</title>
        <authorList>
            <person name="Voolstra C.R."/>
            <person name="Li Y."/>
            <person name="Liew Y.J."/>
            <person name="Baumgarten S."/>
            <person name="Zoccola D."/>
            <person name="Flot J.-F."/>
            <person name="Tambutte S."/>
            <person name="Allemand D."/>
            <person name="Aranda M."/>
        </authorList>
    </citation>
    <scope>NUCLEOTIDE SEQUENCE [LARGE SCALE GENOMIC DNA]</scope>
</reference>
<dbReference type="InterPro" id="IPR018957">
    <property type="entry name" value="Znf_C3HC4_RING-type"/>
</dbReference>
<keyword evidence="5 7" id="KW-0863">Zinc-finger</keyword>
<sequence length="589" mass="67061">MPRNDGNQVKAHVEVFVMPGYHLAAIDRSGIDEKNLCPKCNELLKEALQTIACGHRYCKACVEDMLSQGPGKCVIDDAIIHQEQKMSSTPLSNLIRFPGPIVDRFVEREIQSLTLHCVNHEHGCAWKDELRKREAHEAVCEYVKVPCVHSDCGELVTRAQLADHLEQRCQYRLETCEYCHALVTFAVMKEHHETQCPAVLIECTKCTRKDIPRGQMASHIDPLKGDCEEITVPCPWSQIGCPESKAMKLQDREAHDVKNVAVHMTLLFQTVMQLLSLEGSNLREPNHVNHKDVNMPSQKELERCVEQIEHALKENEELKSKLLQQEQRIHQLESGGAGQNKPIPNSSVTGQESTMELSRRIHNEAAKTADLEVLIIEGNRQNEDLQRQVATLARALEAAKETINRLQRQFESMSHSLALRNVTLSDLEEYVTQQEVSSHDGVLLWKISDFARRRRDAQSGAQVSFYSPCFFTSRYGYKMCGRIYLNGDGIGKGTHISIFFVVLRGQYDAMLRWPFRQKVTFMLLDQDNVEHVIDAFRPDPNSSSFQRPRREMNIASGCPTFCPLSELNNHAYVRDDTMFIKIIVDTTDL</sequence>
<feature type="coiled-coil region" evidence="8">
    <location>
        <begin position="375"/>
        <end position="416"/>
    </location>
</feature>
<feature type="domain" description="RING-type" evidence="10">
    <location>
        <begin position="37"/>
        <end position="77"/>
    </location>
</feature>
<dbReference type="PROSITE" id="PS00518">
    <property type="entry name" value="ZF_RING_1"/>
    <property type="match status" value="1"/>
</dbReference>
<comment type="caution">
    <text evidence="13">The sequence shown here is derived from an EMBL/GenBank/DDBJ whole genome shotgun (WGS) entry which is preliminary data.</text>
</comment>
<evidence type="ECO:0000256" key="8">
    <source>
        <dbReference type="SAM" id="Coils"/>
    </source>
</evidence>
<feature type="region of interest" description="Disordered" evidence="9">
    <location>
        <begin position="332"/>
        <end position="356"/>
    </location>
</feature>
<dbReference type="InterPro" id="IPR012227">
    <property type="entry name" value="TNF_rcpt-assoc_TRAF_met"/>
</dbReference>
<dbReference type="InterPro" id="IPR013083">
    <property type="entry name" value="Znf_RING/FYVE/PHD"/>
</dbReference>
<feature type="domain" description="TRAF-type" evidence="12">
    <location>
        <begin position="191"/>
        <end position="241"/>
    </location>
</feature>
<evidence type="ECO:0000256" key="7">
    <source>
        <dbReference type="PROSITE-ProRule" id="PRU00207"/>
    </source>
</evidence>
<evidence type="ECO:0000256" key="1">
    <source>
        <dbReference type="ARBA" id="ARBA00004496"/>
    </source>
</evidence>
<dbReference type="STRING" id="50429.A0A2B4RQ86"/>
<evidence type="ECO:0000256" key="2">
    <source>
        <dbReference type="ARBA" id="ARBA00022490"/>
    </source>
</evidence>
<feature type="zinc finger region" description="TRAF-type" evidence="7">
    <location>
        <begin position="191"/>
        <end position="241"/>
    </location>
</feature>
<keyword evidence="8" id="KW-0175">Coiled coil</keyword>
<evidence type="ECO:0000259" key="10">
    <source>
        <dbReference type="PROSITE" id="PS50089"/>
    </source>
</evidence>
<feature type="domain" description="TRAF-type" evidence="12">
    <location>
        <begin position="135"/>
        <end position="179"/>
    </location>
</feature>
<keyword evidence="4" id="KW-0677">Repeat</keyword>
<organism evidence="13 14">
    <name type="scientific">Stylophora pistillata</name>
    <name type="common">Smooth cauliflower coral</name>
    <dbReference type="NCBI Taxonomy" id="50429"/>
    <lineage>
        <taxon>Eukaryota</taxon>
        <taxon>Metazoa</taxon>
        <taxon>Cnidaria</taxon>
        <taxon>Anthozoa</taxon>
        <taxon>Hexacorallia</taxon>
        <taxon>Scleractinia</taxon>
        <taxon>Astrocoeniina</taxon>
        <taxon>Pocilloporidae</taxon>
        <taxon>Stylophora</taxon>
    </lineage>
</organism>
<dbReference type="PIRSF" id="PIRSF015614">
    <property type="entry name" value="TRAF"/>
    <property type="match status" value="1"/>
</dbReference>
<evidence type="ECO:0000313" key="13">
    <source>
        <dbReference type="EMBL" id="PFX18478.1"/>
    </source>
</evidence>
<comment type="subcellular location">
    <subcellularLocation>
        <location evidence="1">Cytoplasm</location>
    </subcellularLocation>
</comment>
<keyword evidence="6 7" id="KW-0862">Zinc</keyword>
<dbReference type="SMART" id="SM00061">
    <property type="entry name" value="MATH"/>
    <property type="match status" value="1"/>
</dbReference>
<evidence type="ECO:0000256" key="4">
    <source>
        <dbReference type="ARBA" id="ARBA00022737"/>
    </source>
</evidence>
<protein>
    <submittedName>
        <fullName evidence="13">TNF receptor-associated factor 3</fullName>
    </submittedName>
</protein>
<dbReference type="InterPro" id="IPR008974">
    <property type="entry name" value="TRAF-like"/>
</dbReference>
<keyword evidence="3 7" id="KW-0479">Metal-binding</keyword>
<gene>
    <name evidence="13" type="primary">Traf3</name>
    <name evidence="13" type="ORF">AWC38_SpisGene17143</name>
</gene>
<dbReference type="EMBL" id="LSMT01000408">
    <property type="protein sequence ID" value="PFX18478.1"/>
    <property type="molecule type" value="Genomic_DNA"/>
</dbReference>
<evidence type="ECO:0000256" key="6">
    <source>
        <dbReference type="ARBA" id="ARBA00022833"/>
    </source>
</evidence>
<evidence type="ECO:0000256" key="3">
    <source>
        <dbReference type="ARBA" id="ARBA00022723"/>
    </source>
</evidence>
<dbReference type="InterPro" id="IPR017907">
    <property type="entry name" value="Znf_RING_CS"/>
</dbReference>
<dbReference type="Gene3D" id="2.60.210.10">
    <property type="entry name" value="Apoptosis, Tumor Necrosis Factor Receptor Associated Protein 2, Chain A"/>
    <property type="match status" value="1"/>
</dbReference>
<dbReference type="PANTHER" id="PTHR10131:SF138">
    <property type="entry name" value="RE66324P"/>
    <property type="match status" value="1"/>
</dbReference>
<evidence type="ECO:0000256" key="5">
    <source>
        <dbReference type="ARBA" id="ARBA00022771"/>
    </source>
</evidence>
<dbReference type="GO" id="GO:0007165">
    <property type="term" value="P:signal transduction"/>
    <property type="evidence" value="ECO:0007669"/>
    <property type="project" value="InterPro"/>
</dbReference>
<keyword evidence="14" id="KW-1185">Reference proteome</keyword>
<dbReference type="Pfam" id="PF00097">
    <property type="entry name" value="zf-C3HC4"/>
    <property type="match status" value="1"/>
</dbReference>
<feature type="domain" description="MATH" evidence="11">
    <location>
        <begin position="440"/>
        <end position="584"/>
    </location>
</feature>
<evidence type="ECO:0000313" key="14">
    <source>
        <dbReference type="Proteomes" id="UP000225706"/>
    </source>
</evidence>
<dbReference type="GO" id="GO:0043122">
    <property type="term" value="P:regulation of canonical NF-kappaB signal transduction"/>
    <property type="evidence" value="ECO:0007669"/>
    <property type="project" value="TreeGrafter"/>
</dbReference>
<dbReference type="PANTHER" id="PTHR10131">
    <property type="entry name" value="TNF RECEPTOR ASSOCIATED FACTOR"/>
    <property type="match status" value="1"/>
</dbReference>
<dbReference type="AlphaFoldDB" id="A0A2B4RQ86"/>
<evidence type="ECO:0000259" key="12">
    <source>
        <dbReference type="PROSITE" id="PS50145"/>
    </source>
</evidence>
<dbReference type="Pfam" id="PF02176">
    <property type="entry name" value="zf-TRAF"/>
    <property type="match status" value="2"/>
</dbReference>
<proteinExistence type="predicted"/>
<accession>A0A2B4RQ86</accession>
<dbReference type="GO" id="GO:0005737">
    <property type="term" value="C:cytoplasm"/>
    <property type="evidence" value="ECO:0007669"/>
    <property type="project" value="UniProtKB-SubCell"/>
</dbReference>
<dbReference type="Gene3D" id="3.30.40.10">
    <property type="entry name" value="Zinc/RING finger domain, C3HC4 (zinc finger)"/>
    <property type="match status" value="3"/>
</dbReference>
<dbReference type="InterPro" id="IPR002083">
    <property type="entry name" value="MATH/TRAF_dom"/>
</dbReference>
<feature type="compositionally biased region" description="Polar residues" evidence="9">
    <location>
        <begin position="342"/>
        <end position="356"/>
    </location>
</feature>
<evidence type="ECO:0000259" key="11">
    <source>
        <dbReference type="PROSITE" id="PS50144"/>
    </source>
</evidence>
<dbReference type="SUPFAM" id="SSF57850">
    <property type="entry name" value="RING/U-box"/>
    <property type="match status" value="1"/>
</dbReference>
<dbReference type="InterPro" id="IPR001841">
    <property type="entry name" value="Znf_RING"/>
</dbReference>
<name>A0A2B4RQ86_STYPI</name>
<dbReference type="OrthoDB" id="6499288at2759"/>
<dbReference type="SUPFAM" id="SSF49599">
    <property type="entry name" value="TRAF domain-like"/>
    <property type="match status" value="2"/>
</dbReference>
<keyword evidence="13" id="KW-0675">Receptor</keyword>
<dbReference type="PROSITE" id="PS50145">
    <property type="entry name" value="ZF_TRAF"/>
    <property type="match status" value="2"/>
</dbReference>
<feature type="zinc finger region" description="TRAF-type" evidence="7">
    <location>
        <begin position="135"/>
        <end position="179"/>
    </location>
</feature>
<dbReference type="GO" id="GO:0042981">
    <property type="term" value="P:regulation of apoptotic process"/>
    <property type="evidence" value="ECO:0007669"/>
    <property type="project" value="InterPro"/>
</dbReference>
<keyword evidence="2" id="KW-0963">Cytoplasm</keyword>
<dbReference type="InterPro" id="IPR001293">
    <property type="entry name" value="Znf_TRAF"/>
</dbReference>
<dbReference type="GO" id="GO:0009898">
    <property type="term" value="C:cytoplasmic side of plasma membrane"/>
    <property type="evidence" value="ECO:0007669"/>
    <property type="project" value="TreeGrafter"/>
</dbReference>